<dbReference type="GO" id="GO:0003676">
    <property type="term" value="F:nucleic acid binding"/>
    <property type="evidence" value="ECO:0007669"/>
    <property type="project" value="InterPro"/>
</dbReference>
<dbReference type="InterPro" id="IPR002052">
    <property type="entry name" value="DNA_methylase_N6_adenine_CS"/>
</dbReference>
<dbReference type="Gene3D" id="3.40.50.150">
    <property type="entry name" value="Vaccinia Virus protein VP39"/>
    <property type="match status" value="1"/>
</dbReference>
<reference evidence="2 3" key="1">
    <citation type="journal article" date="2015" name="Nature">
        <title>rRNA introns, odd ribosomes, and small enigmatic genomes across a large radiation of phyla.</title>
        <authorList>
            <person name="Brown C.T."/>
            <person name="Hug L.A."/>
            <person name="Thomas B.C."/>
            <person name="Sharon I."/>
            <person name="Castelle C.J."/>
            <person name="Singh A."/>
            <person name="Wilkins M.J."/>
            <person name="Williams K.H."/>
            <person name="Banfield J.F."/>
        </authorList>
    </citation>
    <scope>NUCLEOTIDE SEQUENCE [LARGE SCALE GENOMIC DNA]</scope>
</reference>
<dbReference type="GO" id="GO:0008168">
    <property type="term" value="F:methyltransferase activity"/>
    <property type="evidence" value="ECO:0007669"/>
    <property type="project" value="InterPro"/>
</dbReference>
<dbReference type="Pfam" id="PF01861">
    <property type="entry name" value="BpsA_C"/>
    <property type="match status" value="1"/>
</dbReference>
<dbReference type="GO" id="GO:0032259">
    <property type="term" value="P:methylation"/>
    <property type="evidence" value="ECO:0007669"/>
    <property type="project" value="InterPro"/>
</dbReference>
<dbReference type="PANTHER" id="PTHR23290">
    <property type="entry name" value="RRNA N6-ADENOSINE-METHYLTRANSFERASE METTL5"/>
    <property type="match status" value="1"/>
</dbReference>
<comment type="caution">
    <text evidence="2">The sequence shown here is derived from an EMBL/GenBank/DDBJ whole genome shotgun (WGS) entry which is preliminary data.</text>
</comment>
<dbReference type="EMBL" id="LBVR01000007">
    <property type="protein sequence ID" value="KKQ91967.1"/>
    <property type="molecule type" value="Genomic_DNA"/>
</dbReference>
<proteinExistence type="predicted"/>
<dbReference type="InterPro" id="IPR051720">
    <property type="entry name" value="rRNA_MeTrfase/Polyamine_Synth"/>
</dbReference>
<accession>A0A0G0LLQ0</accession>
<dbReference type="InterPro" id="IPR002723">
    <property type="entry name" value="BpsA_C"/>
</dbReference>
<dbReference type="CDD" id="cd02440">
    <property type="entry name" value="AdoMet_MTases"/>
    <property type="match status" value="1"/>
</dbReference>
<sequence length="316" mass="36319">MIQSELSSKVENIAQKLELRQLVVIQFLVLISSKLRYTSRGLTRKLGLPQVHLYRLIHEFSDILEPKDVNIETKKDLTGEIANYAKKMLLGIKINQNAIKEMINKYQKNRPKPDRNLDQFNATMATTVKRVTKLASNGDLVGKEIAFLGDDDLVSIGVALTHQCKKITVFEIDDRLNNLIIQISQENNLNIEVVKQDLRQLIDKSHFGKYDLVFTDPPYTKGGINLFLNQAIKLIKKNFLGRIYLCYGNSDRAREREVEIQKLILDHNLIIKTKLNQFNKYYGAESIGSQSSLYILDWTPSTKTVELNFKKVYTND</sequence>
<dbReference type="InterPro" id="IPR029063">
    <property type="entry name" value="SAM-dependent_MTases_sf"/>
</dbReference>
<evidence type="ECO:0000259" key="1">
    <source>
        <dbReference type="Pfam" id="PF01861"/>
    </source>
</evidence>
<name>A0A0G0LLQ0_9BACT</name>
<dbReference type="AlphaFoldDB" id="A0A0G0LLQ0"/>
<dbReference type="SUPFAM" id="SSF53335">
    <property type="entry name" value="S-adenosyl-L-methionine-dependent methyltransferases"/>
    <property type="match status" value="1"/>
</dbReference>
<dbReference type="PROSITE" id="PS00092">
    <property type="entry name" value="N6_MTASE"/>
    <property type="match status" value="1"/>
</dbReference>
<dbReference type="GO" id="GO:0006596">
    <property type="term" value="P:polyamine biosynthetic process"/>
    <property type="evidence" value="ECO:0007669"/>
    <property type="project" value="TreeGrafter"/>
</dbReference>
<gene>
    <name evidence="2" type="ORF">UT14_C0007G0009</name>
</gene>
<dbReference type="PANTHER" id="PTHR23290:SF0">
    <property type="entry name" value="RRNA N6-ADENOSINE-METHYLTRANSFERASE METTL5"/>
    <property type="match status" value="1"/>
</dbReference>
<feature type="domain" description="N(4)-bis(aminopropyl)spermidine synthase C-terminal" evidence="1">
    <location>
        <begin position="101"/>
        <end position="313"/>
    </location>
</feature>
<organism evidence="2 3">
    <name type="scientific">Candidatus Shapirobacteria bacterium GW2011_GWE1_38_92</name>
    <dbReference type="NCBI Taxonomy" id="1618489"/>
    <lineage>
        <taxon>Bacteria</taxon>
        <taxon>Candidatus Shapironibacteriota</taxon>
    </lineage>
</organism>
<evidence type="ECO:0000313" key="2">
    <source>
        <dbReference type="EMBL" id="KKQ91967.1"/>
    </source>
</evidence>
<protein>
    <recommendedName>
        <fullName evidence="1">N(4)-bis(aminopropyl)spermidine synthase C-terminal domain-containing protein</fullName>
    </recommendedName>
</protein>
<evidence type="ECO:0000313" key="3">
    <source>
        <dbReference type="Proteomes" id="UP000033841"/>
    </source>
</evidence>
<dbReference type="Proteomes" id="UP000033841">
    <property type="component" value="Unassembled WGS sequence"/>
</dbReference>